<keyword evidence="5 7" id="KW-0233">DNA recombination</keyword>
<keyword evidence="3 7" id="KW-0863">Zinc-finger</keyword>
<feature type="zinc finger region" description="C4-type" evidence="7">
    <location>
        <begin position="56"/>
        <end position="71"/>
    </location>
</feature>
<evidence type="ECO:0000256" key="7">
    <source>
        <dbReference type="HAMAP-Rule" id="MF_00017"/>
    </source>
</evidence>
<keyword evidence="1 7" id="KW-0479">Metal-binding</keyword>
<comment type="caution">
    <text evidence="9">The sequence shown here is derived from an EMBL/GenBank/DDBJ whole genome shotgun (WGS) entry which is preliminary data.</text>
</comment>
<sequence length="201" mass="22364">MIYPEALEYLIKFFSEVPGISERAAERAVLYLSKADEEKRKLVINALREVESLRRCAECGLPTTDVLCEVCKDESRDRETVCVVEQPRDAAIIEKQVGYKGLYHVLGGVISPLEDIGPEELNVNSLVRRIKEKGIKTVIIALNPTVEGEATAKFLLNKLDGLGVNVYRIAYGLPYGATMDMADELTIKKAFEDRKLLCGGK</sequence>
<protein>
    <recommendedName>
        <fullName evidence="7">Recombination protein RecR</fullName>
    </recommendedName>
</protein>
<evidence type="ECO:0000259" key="8">
    <source>
        <dbReference type="PROSITE" id="PS50880"/>
    </source>
</evidence>
<evidence type="ECO:0000256" key="3">
    <source>
        <dbReference type="ARBA" id="ARBA00022771"/>
    </source>
</evidence>
<accession>A0ABY1NM76</accession>
<dbReference type="InterPro" id="IPR015967">
    <property type="entry name" value="Rcmb_RecR_Znf"/>
</dbReference>
<comment type="function">
    <text evidence="7">May play a role in DNA repair. It seems to be involved in an RecBC-independent recombinational process of DNA repair. It may act with RecF and RecO.</text>
</comment>
<proteinExistence type="inferred from homology"/>
<evidence type="ECO:0000313" key="10">
    <source>
        <dbReference type="Proteomes" id="UP001157911"/>
    </source>
</evidence>
<evidence type="ECO:0000256" key="1">
    <source>
        <dbReference type="ARBA" id="ARBA00022723"/>
    </source>
</evidence>
<dbReference type="SMART" id="SM00493">
    <property type="entry name" value="TOPRIM"/>
    <property type="match status" value="1"/>
</dbReference>
<reference evidence="9 10" key="1">
    <citation type="submission" date="2017-05" db="EMBL/GenBank/DDBJ databases">
        <authorList>
            <person name="Varghese N."/>
            <person name="Submissions S."/>
        </authorList>
    </citation>
    <scope>NUCLEOTIDE SEQUENCE [LARGE SCALE GENOMIC DNA]</scope>
    <source>
        <strain evidence="9 10">DSM 15522</strain>
    </source>
</reference>
<dbReference type="CDD" id="cd01025">
    <property type="entry name" value="TOPRIM_recR"/>
    <property type="match status" value="1"/>
</dbReference>
<keyword evidence="2 7" id="KW-0227">DNA damage</keyword>
<evidence type="ECO:0000256" key="4">
    <source>
        <dbReference type="ARBA" id="ARBA00022833"/>
    </source>
</evidence>
<evidence type="ECO:0000313" key="9">
    <source>
        <dbReference type="EMBL" id="SMP13424.1"/>
    </source>
</evidence>
<organism evidence="9 10">
    <name type="scientific">Desulfurobacterium pacificum</name>
    <dbReference type="NCBI Taxonomy" id="240166"/>
    <lineage>
        <taxon>Bacteria</taxon>
        <taxon>Pseudomonadati</taxon>
        <taxon>Aquificota</taxon>
        <taxon>Aquificia</taxon>
        <taxon>Desulfurobacteriales</taxon>
        <taxon>Desulfurobacteriaceae</taxon>
        <taxon>Desulfurobacterium</taxon>
    </lineage>
</organism>
<dbReference type="RefSeq" id="WP_283400582.1">
    <property type="nucleotide sequence ID" value="NZ_FXUB01000003.1"/>
</dbReference>
<keyword evidence="6 7" id="KW-0234">DNA repair</keyword>
<gene>
    <name evidence="7" type="primary">recR</name>
    <name evidence="9" type="ORF">SAMN06265339_1120</name>
</gene>
<dbReference type="EMBL" id="FXUB01000003">
    <property type="protein sequence ID" value="SMP13424.1"/>
    <property type="molecule type" value="Genomic_DNA"/>
</dbReference>
<dbReference type="Gene3D" id="3.40.1360.10">
    <property type="match status" value="1"/>
</dbReference>
<dbReference type="PANTHER" id="PTHR30446">
    <property type="entry name" value="RECOMBINATION PROTEIN RECR"/>
    <property type="match status" value="1"/>
</dbReference>
<dbReference type="Pfam" id="PF13662">
    <property type="entry name" value="Toprim_4"/>
    <property type="match status" value="1"/>
</dbReference>
<evidence type="ECO:0000256" key="5">
    <source>
        <dbReference type="ARBA" id="ARBA00023172"/>
    </source>
</evidence>
<keyword evidence="4 7" id="KW-0862">Zinc</keyword>
<dbReference type="HAMAP" id="MF_00017">
    <property type="entry name" value="RecR"/>
    <property type="match status" value="1"/>
</dbReference>
<dbReference type="InterPro" id="IPR000093">
    <property type="entry name" value="DNA_Rcmb_RecR"/>
</dbReference>
<dbReference type="InterPro" id="IPR034137">
    <property type="entry name" value="TOPRIM_RecR"/>
</dbReference>
<dbReference type="SUPFAM" id="SSF111304">
    <property type="entry name" value="Recombination protein RecR"/>
    <property type="match status" value="1"/>
</dbReference>
<dbReference type="InterPro" id="IPR023627">
    <property type="entry name" value="Rcmb_RecR"/>
</dbReference>
<dbReference type="InterPro" id="IPR006171">
    <property type="entry name" value="TOPRIM_dom"/>
</dbReference>
<dbReference type="Gene3D" id="1.10.8.420">
    <property type="entry name" value="RecR Domain 1"/>
    <property type="match status" value="1"/>
</dbReference>
<feature type="domain" description="Toprim" evidence="8">
    <location>
        <begin position="79"/>
        <end position="174"/>
    </location>
</feature>
<evidence type="ECO:0000256" key="2">
    <source>
        <dbReference type="ARBA" id="ARBA00022763"/>
    </source>
</evidence>
<dbReference type="PROSITE" id="PS01300">
    <property type="entry name" value="RECR"/>
    <property type="match status" value="1"/>
</dbReference>
<keyword evidence="10" id="KW-1185">Reference proteome</keyword>
<dbReference type="PANTHER" id="PTHR30446:SF0">
    <property type="entry name" value="RECOMBINATION PROTEIN RECR"/>
    <property type="match status" value="1"/>
</dbReference>
<evidence type="ECO:0000256" key="6">
    <source>
        <dbReference type="ARBA" id="ARBA00023204"/>
    </source>
</evidence>
<dbReference type="Proteomes" id="UP001157911">
    <property type="component" value="Unassembled WGS sequence"/>
</dbReference>
<dbReference type="PROSITE" id="PS50880">
    <property type="entry name" value="TOPRIM"/>
    <property type="match status" value="1"/>
</dbReference>
<comment type="similarity">
    <text evidence="7">Belongs to the RecR family.</text>
</comment>
<dbReference type="NCBIfam" id="TIGR00615">
    <property type="entry name" value="recR"/>
    <property type="match status" value="1"/>
</dbReference>
<name>A0ABY1NM76_9BACT</name>
<dbReference type="Pfam" id="PF21175">
    <property type="entry name" value="RecR_C"/>
    <property type="match status" value="1"/>
</dbReference>